<protein>
    <recommendedName>
        <fullName evidence="4">G-protein coupled receptors family 1 profile domain-containing protein</fullName>
    </recommendedName>
</protein>
<evidence type="ECO:0000313" key="3">
    <source>
        <dbReference type="Proteomes" id="UP000230233"/>
    </source>
</evidence>
<accession>A0A2G5U0P9</accession>
<proteinExistence type="predicted"/>
<organism evidence="2 3">
    <name type="scientific">Caenorhabditis nigoni</name>
    <dbReference type="NCBI Taxonomy" id="1611254"/>
    <lineage>
        <taxon>Eukaryota</taxon>
        <taxon>Metazoa</taxon>
        <taxon>Ecdysozoa</taxon>
        <taxon>Nematoda</taxon>
        <taxon>Chromadorea</taxon>
        <taxon>Rhabditida</taxon>
        <taxon>Rhabditina</taxon>
        <taxon>Rhabditomorpha</taxon>
        <taxon>Rhabditoidea</taxon>
        <taxon>Rhabditidae</taxon>
        <taxon>Peloderinae</taxon>
        <taxon>Caenorhabditis</taxon>
    </lineage>
</organism>
<feature type="transmembrane region" description="Helical" evidence="1">
    <location>
        <begin position="27"/>
        <end position="47"/>
    </location>
</feature>
<sequence>MSNSSLYPNTIHFNQSYIDYRFDWSNFSVPLAIIPWIYIIPSFIIICKIWKVYLDTNQNKTGDVNRHVFLAISLSQFACFANFFFDYFMTRLPATGIFTSYCASIYPNHWLKMIIFLALYTNYLSLAFPILLPLIRLVIVIFSKTHQKLNSKVIRILVPIILIYPICFTFYLIPALGVCKTYEYPYSFGAIWIYYTNSMFGLRNSFFNLCSIFFWLVVSVIINFILLIKVIKAKSQIVHHGGSSASYKAEFSITLTTLALIAFYVLNGVFVLVYIFAYGTNSYTAYTVIVRPFGNDMQTCVIAWVFYLTHPAFKKRVAVHPKSTVEVILTHSQSH</sequence>
<dbReference type="InterPro" id="IPR003839">
    <property type="entry name" value="7TM_GPCR_serpentine_rcpt_Sru"/>
</dbReference>
<keyword evidence="3" id="KW-1185">Reference proteome</keyword>
<feature type="transmembrane region" description="Helical" evidence="1">
    <location>
        <begin position="206"/>
        <end position="231"/>
    </location>
</feature>
<evidence type="ECO:0000313" key="2">
    <source>
        <dbReference type="EMBL" id="PIC33058.1"/>
    </source>
</evidence>
<comment type="caution">
    <text evidence="2">The sequence shown here is derived from an EMBL/GenBank/DDBJ whole genome shotgun (WGS) entry which is preliminary data.</text>
</comment>
<feature type="transmembrane region" description="Helical" evidence="1">
    <location>
        <begin position="283"/>
        <end position="307"/>
    </location>
</feature>
<feature type="transmembrane region" description="Helical" evidence="1">
    <location>
        <begin position="153"/>
        <end position="173"/>
    </location>
</feature>
<reference evidence="3" key="1">
    <citation type="submission" date="2017-10" db="EMBL/GenBank/DDBJ databases">
        <title>Rapid genome shrinkage in a self-fertile nematode reveals novel sperm competition proteins.</title>
        <authorList>
            <person name="Yin D."/>
            <person name="Schwarz E.M."/>
            <person name="Thomas C.G."/>
            <person name="Felde R.L."/>
            <person name="Korf I.F."/>
            <person name="Cutter A.D."/>
            <person name="Schartner C.M."/>
            <person name="Ralston E.J."/>
            <person name="Meyer B.J."/>
            <person name="Haag E.S."/>
        </authorList>
    </citation>
    <scope>NUCLEOTIDE SEQUENCE [LARGE SCALE GENOMIC DNA]</scope>
    <source>
        <strain evidence="3">JU1422</strain>
    </source>
</reference>
<dbReference type="Pfam" id="PF10322">
    <property type="entry name" value="7TM_GPCR_Sru"/>
    <property type="match status" value="1"/>
</dbReference>
<dbReference type="PANTHER" id="PTHR46045:SF18">
    <property type="entry name" value="SERPENTINE RECEPTOR, CLASS U"/>
    <property type="match status" value="1"/>
</dbReference>
<dbReference type="STRING" id="1611254.A0A2G5U0P9"/>
<dbReference type="PANTHER" id="PTHR46045">
    <property type="entry name" value="SERPENTINE RECEPTOR, CLASS U-RELATED"/>
    <property type="match status" value="1"/>
</dbReference>
<name>A0A2G5U0P9_9PELO</name>
<feature type="transmembrane region" description="Helical" evidence="1">
    <location>
        <begin position="109"/>
        <end position="132"/>
    </location>
</feature>
<evidence type="ECO:0008006" key="4">
    <source>
        <dbReference type="Google" id="ProtNLM"/>
    </source>
</evidence>
<dbReference type="Proteomes" id="UP000230233">
    <property type="component" value="Chromosome IV"/>
</dbReference>
<feature type="transmembrane region" description="Helical" evidence="1">
    <location>
        <begin position="251"/>
        <end position="277"/>
    </location>
</feature>
<evidence type="ECO:0000256" key="1">
    <source>
        <dbReference type="SAM" id="Phobius"/>
    </source>
</evidence>
<keyword evidence="1" id="KW-0812">Transmembrane</keyword>
<keyword evidence="1" id="KW-1133">Transmembrane helix</keyword>
<dbReference type="AlphaFoldDB" id="A0A2G5U0P9"/>
<feature type="transmembrane region" description="Helical" evidence="1">
    <location>
        <begin position="68"/>
        <end position="89"/>
    </location>
</feature>
<keyword evidence="1" id="KW-0472">Membrane</keyword>
<gene>
    <name evidence="2" type="primary">Cnig_chr_IV.g13174</name>
    <name evidence="2" type="ORF">B9Z55_013174</name>
</gene>
<dbReference type="EMBL" id="PDUG01000004">
    <property type="protein sequence ID" value="PIC33058.1"/>
    <property type="molecule type" value="Genomic_DNA"/>
</dbReference>
<dbReference type="OrthoDB" id="5821133at2759"/>